<dbReference type="Pfam" id="PF12148">
    <property type="entry name" value="TTD"/>
    <property type="match status" value="1"/>
</dbReference>
<dbReference type="SUPFAM" id="SSF54236">
    <property type="entry name" value="Ubiquitin-like"/>
    <property type="match status" value="1"/>
</dbReference>
<dbReference type="CDD" id="cd17122">
    <property type="entry name" value="Ubl_UHRF1"/>
    <property type="match status" value="1"/>
</dbReference>
<comment type="subcellular location">
    <subcellularLocation>
        <location evidence="18 19">Nucleus</location>
    </subcellularLocation>
</comment>
<feature type="domain" description="PHD-type" evidence="21">
    <location>
        <begin position="327"/>
        <end position="378"/>
    </location>
</feature>
<proteinExistence type="predicted"/>
<dbReference type="Gene3D" id="3.30.40.10">
    <property type="entry name" value="Zinc/RING finger domain, C3HC4 (zinc finger)"/>
    <property type="match status" value="1"/>
</dbReference>
<dbReference type="InterPro" id="IPR001965">
    <property type="entry name" value="Znf_PHD"/>
</dbReference>
<keyword evidence="8 17" id="KW-0863">Zinc-finger</keyword>
<dbReference type="GO" id="GO:0008270">
    <property type="term" value="F:zinc ion binding"/>
    <property type="evidence" value="ECO:0007669"/>
    <property type="project" value="UniProtKB-KW"/>
</dbReference>
<dbReference type="UniPathway" id="UPA00143"/>
<dbReference type="InterPro" id="IPR011011">
    <property type="entry name" value="Znf_FYVE_PHD"/>
</dbReference>
<keyword evidence="13 19" id="KW-0238">DNA-binding</keyword>
<dbReference type="Gene3D" id="2.30.30.1150">
    <property type="match status" value="1"/>
</dbReference>
<evidence type="ECO:0000256" key="7">
    <source>
        <dbReference type="ARBA" id="ARBA00022737"/>
    </source>
</evidence>
<organism evidence="25 26">
    <name type="scientific">Pelusios castaneus</name>
    <name type="common">West African mud turtle</name>
    <dbReference type="NCBI Taxonomy" id="367368"/>
    <lineage>
        <taxon>Eukaryota</taxon>
        <taxon>Metazoa</taxon>
        <taxon>Chordata</taxon>
        <taxon>Craniata</taxon>
        <taxon>Vertebrata</taxon>
        <taxon>Euteleostomi</taxon>
        <taxon>Archelosauria</taxon>
        <taxon>Testudinata</taxon>
        <taxon>Testudines</taxon>
        <taxon>Pleurodira</taxon>
        <taxon>Pelomedusidae</taxon>
        <taxon>Pelusios</taxon>
    </lineage>
</organism>
<dbReference type="Ensembl" id="ENSPCET00000011879.1">
    <property type="protein sequence ID" value="ENSPCEP00000011504.1"/>
    <property type="gene ID" value="ENSPCEG00000009003.1"/>
</dbReference>
<keyword evidence="4" id="KW-0597">Phosphoprotein</keyword>
<dbReference type="InterPro" id="IPR029071">
    <property type="entry name" value="Ubiquitin-like_domsf"/>
</dbReference>
<keyword evidence="26" id="KW-1185">Reference proteome</keyword>
<dbReference type="InterPro" id="IPR036987">
    <property type="entry name" value="SRA-YDG_sf"/>
</dbReference>
<evidence type="ECO:0000256" key="11">
    <source>
        <dbReference type="ARBA" id="ARBA00022853"/>
    </source>
</evidence>
<evidence type="ECO:0000313" key="26">
    <source>
        <dbReference type="Proteomes" id="UP000694393"/>
    </source>
</evidence>
<feature type="domain" description="YDG" evidence="24">
    <location>
        <begin position="431"/>
        <end position="594"/>
    </location>
</feature>
<evidence type="ECO:0000256" key="3">
    <source>
        <dbReference type="ARBA" id="ARBA00022491"/>
    </source>
</evidence>
<evidence type="ECO:0000256" key="20">
    <source>
        <dbReference type="SAM" id="MobiDB-lite"/>
    </source>
</evidence>
<keyword evidence="11" id="KW-0156">Chromatin regulator</keyword>
<dbReference type="SUPFAM" id="SSF57903">
    <property type="entry name" value="FYVE/PHD zinc finger"/>
    <property type="match status" value="1"/>
</dbReference>
<dbReference type="GO" id="GO:0061630">
    <property type="term" value="F:ubiquitin protein ligase activity"/>
    <property type="evidence" value="ECO:0007669"/>
    <property type="project" value="UniProtKB-UniRule"/>
</dbReference>
<keyword evidence="5 19" id="KW-0808">Transferase</keyword>
<dbReference type="CDD" id="cd20457">
    <property type="entry name" value="Tudor_UHRF1_rpt2"/>
    <property type="match status" value="1"/>
</dbReference>
<dbReference type="InterPro" id="IPR003105">
    <property type="entry name" value="SRA_YDG"/>
</dbReference>
<comment type="catalytic activity">
    <reaction evidence="1 19">
        <text>S-ubiquitinyl-[E2 ubiquitin-conjugating enzyme]-L-cysteine + [acceptor protein]-L-lysine = [E2 ubiquitin-conjugating enzyme]-L-cysteine + N(6)-ubiquitinyl-[acceptor protein]-L-lysine.</text>
        <dbReference type="EC" id="2.3.2.27"/>
    </reaction>
</comment>
<dbReference type="FunFam" id="2.30.30.1150:FF:000001">
    <property type="entry name" value="E3 ubiquitin-protein ligase UHRF2 isoform X1"/>
    <property type="match status" value="1"/>
</dbReference>
<dbReference type="SMART" id="SM00249">
    <property type="entry name" value="PHD"/>
    <property type="match status" value="1"/>
</dbReference>
<dbReference type="FunFam" id="2.30.30.140:FF:000068">
    <property type="entry name" value="E3 ubiquitin-protein ligase UHRF1 isoform 1"/>
    <property type="match status" value="1"/>
</dbReference>
<feature type="region of interest" description="Disordered" evidence="20">
    <location>
        <begin position="82"/>
        <end position="117"/>
    </location>
</feature>
<dbReference type="PANTHER" id="PTHR14140">
    <property type="entry name" value="E3 UBIQUITIN-PROTEIN LIGASE UHRF-RELATED"/>
    <property type="match status" value="1"/>
</dbReference>
<dbReference type="CDD" id="cd20455">
    <property type="entry name" value="Tudor_UHRF1_rpt1"/>
    <property type="match status" value="1"/>
</dbReference>
<dbReference type="GO" id="GO:0003677">
    <property type="term" value="F:DNA binding"/>
    <property type="evidence" value="ECO:0007669"/>
    <property type="project" value="UniProtKB-KW"/>
</dbReference>
<dbReference type="PROSITE" id="PS50089">
    <property type="entry name" value="ZF_RING_2"/>
    <property type="match status" value="1"/>
</dbReference>
<dbReference type="GO" id="GO:0006950">
    <property type="term" value="P:response to stress"/>
    <property type="evidence" value="ECO:0007669"/>
    <property type="project" value="UniProtKB-ARBA"/>
</dbReference>
<evidence type="ECO:0000256" key="10">
    <source>
        <dbReference type="ARBA" id="ARBA00022833"/>
    </source>
</evidence>
<dbReference type="PROSITE" id="PS51015">
    <property type="entry name" value="YDG"/>
    <property type="match status" value="1"/>
</dbReference>
<keyword evidence="3" id="KW-0678">Repressor</keyword>
<dbReference type="InterPro" id="IPR000626">
    <property type="entry name" value="Ubiquitin-like_dom"/>
</dbReference>
<keyword evidence="14" id="KW-0804">Transcription</keyword>
<evidence type="ECO:0000256" key="18">
    <source>
        <dbReference type="PROSITE-ProRule" id="PRU00358"/>
    </source>
</evidence>
<reference evidence="25" key="1">
    <citation type="submission" date="2025-08" db="UniProtKB">
        <authorList>
            <consortium name="Ensembl"/>
        </authorList>
    </citation>
    <scope>IDENTIFICATION</scope>
</reference>
<keyword evidence="7" id="KW-0677">Repeat</keyword>
<evidence type="ECO:0000256" key="19">
    <source>
        <dbReference type="RuleBase" id="RU369101"/>
    </source>
</evidence>
<dbReference type="SMART" id="SM00466">
    <property type="entry name" value="SRA"/>
    <property type="match status" value="1"/>
</dbReference>
<dbReference type="EC" id="2.3.2.27" evidence="19"/>
<comment type="domain">
    <text evidence="19">The tudor-like regions specifically recognize and bind histone H3 unmethylated at 'Arg-2' (H3R2me0), while the PHD-type zinc finger specifically recognizes and binds histone H3 trimethylated at 'Lys-9' (H3K9me3).</text>
</comment>
<comment type="function">
    <text evidence="19">Multi domain E3 ubiquitin ligase that also plays a role in DNA methylation and histone modifications.</text>
</comment>
<evidence type="ECO:0000256" key="12">
    <source>
        <dbReference type="ARBA" id="ARBA00023015"/>
    </source>
</evidence>
<accession>A0A8C8RXI7</accession>
<dbReference type="PROSITE" id="PS50016">
    <property type="entry name" value="ZF_PHD_2"/>
    <property type="match status" value="1"/>
</dbReference>
<dbReference type="GO" id="GO:0042393">
    <property type="term" value="F:histone binding"/>
    <property type="evidence" value="ECO:0007669"/>
    <property type="project" value="UniProtKB-UniRule"/>
</dbReference>
<evidence type="ECO:0000256" key="16">
    <source>
        <dbReference type="ARBA" id="ARBA00023306"/>
    </source>
</evidence>
<dbReference type="GO" id="GO:0044027">
    <property type="term" value="P:negative regulation of gene expression via chromosomal CpG island methylation"/>
    <property type="evidence" value="ECO:0007669"/>
    <property type="project" value="TreeGrafter"/>
</dbReference>
<comment type="domain">
    <text evidence="19">The YDG domain mediates the interaction with histone H3.</text>
</comment>
<dbReference type="InterPro" id="IPR019787">
    <property type="entry name" value="Znf_PHD-finger"/>
</dbReference>
<dbReference type="InterPro" id="IPR001841">
    <property type="entry name" value="Znf_RING"/>
</dbReference>
<evidence type="ECO:0000259" key="23">
    <source>
        <dbReference type="PROSITE" id="PS50089"/>
    </source>
</evidence>
<evidence type="ECO:0000256" key="1">
    <source>
        <dbReference type="ARBA" id="ARBA00000900"/>
    </source>
</evidence>
<keyword evidence="12" id="KW-0805">Transcription regulation</keyword>
<evidence type="ECO:0000256" key="17">
    <source>
        <dbReference type="PROSITE-ProRule" id="PRU00175"/>
    </source>
</evidence>
<sequence>MWIQVRTMDGKETHRVDSLSKLTKVEELRLRIHEVFGEGVGPDRQRLFYRGKQMEDGHSLFDYNVGLNDIVQLLVRQSPSMLPAVNKEKDSELSDTDSGCGSGQSESDKNSNNGEGAMELECQPSTVAQADLIDPGFGLYKIDEFVDARDTNMGAWFEAQIVNVTRKEKAANELSDSDTESELQSTVAEEDIIYHVKYEDYPENGVVQLSSKDVRTRARTVLKWHQLEAGQVVMVNYNPDEPKERGFWYDAEILRKRETRMNKEMYAKILLGDAGDSLNDCRIIFVDEIYKIEEPGSVSPTSTSPLKRQSGPVCKHCKDNPNKTCRMCACHVCGGKQDPDKQLMCDECDMAFHIYCLNPPLSSIPDDEDWYCPECRNDASEVVLAGEKLKESKKKAKMASANSSSQRDWGKGMACVGRTRECTIVPSNHYGPIPGVPVGTMWKFRVQVSESGVHRPHVAGIHGRSNDGAYSLVLAGGYEDDIDHGNSFTYTGSGGRDLSGNKRTAEQSCDQKLTNMNRALALNCNAAINDKDGAEAKDWRAGKPVRVVRNVKGGKHSKYAPLDGNRYDGIYKVVKYWPETGKSGFLVWRYLLRRDDEEPAPWTKEGKDRMKKLGLTILVNMVVRTIVNYFCQRQWLFLAAVKFLLFSSDCLDRSFKADVYSCPACRYDLGKNYTMQVNETLQALLIQLFPGYGNGR</sequence>
<dbReference type="InterPro" id="IPR047406">
    <property type="entry name" value="Ubl_UHRF1"/>
</dbReference>
<keyword evidence="16" id="KW-0131">Cell cycle</keyword>
<keyword evidence="9 19" id="KW-0833">Ubl conjugation pathway</keyword>
<dbReference type="InterPro" id="IPR045134">
    <property type="entry name" value="UHRF1/2-like"/>
</dbReference>
<keyword evidence="6 19" id="KW-0479">Metal-binding</keyword>
<dbReference type="InterPro" id="IPR013083">
    <property type="entry name" value="Znf_RING/FYVE/PHD"/>
</dbReference>
<protein>
    <recommendedName>
        <fullName evidence="19">E3 ubiquitin-protein ligase UHRF</fullName>
        <ecNumber evidence="19">2.3.2.27</ecNumber>
    </recommendedName>
    <alternativeName>
        <fullName evidence="19">RING-type E3 ubiquitin transferase UHRF</fullName>
    </alternativeName>
    <alternativeName>
        <fullName evidence="19">Ubiquitin-like PHD and RING finger domain-containing protein</fullName>
    </alternativeName>
    <alternativeName>
        <fullName evidence="19">Ubiquitin-like-containing PHD and RING finger domains protein</fullName>
    </alternativeName>
</protein>
<dbReference type="Gene3D" id="2.30.280.10">
    <property type="entry name" value="SRA-YDG"/>
    <property type="match status" value="1"/>
</dbReference>
<dbReference type="FunFam" id="2.30.280.10:FF:000001">
    <property type="entry name" value="E3 ubiquitin-protein ligase UHRF1 isoform 1"/>
    <property type="match status" value="1"/>
</dbReference>
<dbReference type="InterPro" id="IPR015947">
    <property type="entry name" value="PUA-like_sf"/>
</dbReference>
<evidence type="ECO:0000256" key="4">
    <source>
        <dbReference type="ARBA" id="ARBA00022553"/>
    </source>
</evidence>
<evidence type="ECO:0000256" key="14">
    <source>
        <dbReference type="ARBA" id="ARBA00023163"/>
    </source>
</evidence>
<name>A0A8C8RXI7_9SAUR</name>
<keyword evidence="10 19" id="KW-0862">Zinc</keyword>
<dbReference type="AlphaFoldDB" id="A0A8C8RXI7"/>
<dbReference type="PANTHER" id="PTHR14140:SF2">
    <property type="entry name" value="E3 UBIQUITIN-PROTEIN LIGASE UHRF1"/>
    <property type="match status" value="1"/>
</dbReference>
<comment type="pathway">
    <text evidence="2 19">Protein modification; protein ubiquitination.</text>
</comment>
<dbReference type="Gene3D" id="3.10.20.90">
    <property type="entry name" value="Phosphatidylinositol 3-kinase Catalytic Subunit, Chain A, domain 1"/>
    <property type="match status" value="1"/>
</dbReference>
<dbReference type="GO" id="GO:0005634">
    <property type="term" value="C:nucleus"/>
    <property type="evidence" value="ECO:0007669"/>
    <property type="project" value="UniProtKB-SubCell"/>
</dbReference>
<evidence type="ECO:0000256" key="2">
    <source>
        <dbReference type="ARBA" id="ARBA00004906"/>
    </source>
</evidence>
<evidence type="ECO:0000259" key="24">
    <source>
        <dbReference type="PROSITE" id="PS51015"/>
    </source>
</evidence>
<dbReference type="Gene3D" id="2.30.30.140">
    <property type="match status" value="1"/>
</dbReference>
<dbReference type="PRINTS" id="PR00348">
    <property type="entry name" value="UBIQUITIN"/>
</dbReference>
<evidence type="ECO:0000256" key="5">
    <source>
        <dbReference type="ARBA" id="ARBA00022679"/>
    </source>
</evidence>
<reference evidence="25" key="2">
    <citation type="submission" date="2025-09" db="UniProtKB">
        <authorList>
            <consortium name="Ensembl"/>
        </authorList>
    </citation>
    <scope>IDENTIFICATION</scope>
</reference>
<evidence type="ECO:0000313" key="25">
    <source>
        <dbReference type="Ensembl" id="ENSPCEP00000011504.1"/>
    </source>
</evidence>
<dbReference type="Pfam" id="PF02182">
    <property type="entry name" value="SAD_SRA"/>
    <property type="match status" value="1"/>
</dbReference>
<dbReference type="Pfam" id="PF00628">
    <property type="entry name" value="PHD"/>
    <property type="match status" value="1"/>
</dbReference>
<dbReference type="CDD" id="cd15616">
    <property type="entry name" value="PHD_UHRF1"/>
    <property type="match status" value="1"/>
</dbReference>
<dbReference type="InterPro" id="IPR021991">
    <property type="entry name" value="TTD_dom"/>
</dbReference>
<dbReference type="InterPro" id="IPR019956">
    <property type="entry name" value="Ubiquitin_dom"/>
</dbReference>
<dbReference type="Pfam" id="PF00240">
    <property type="entry name" value="ubiquitin"/>
    <property type="match status" value="1"/>
</dbReference>
<feature type="domain" description="RING-type" evidence="23">
    <location>
        <begin position="330"/>
        <end position="376"/>
    </location>
</feature>
<dbReference type="Proteomes" id="UP000694393">
    <property type="component" value="Unplaced"/>
</dbReference>
<evidence type="ECO:0000256" key="8">
    <source>
        <dbReference type="ARBA" id="ARBA00022771"/>
    </source>
</evidence>
<dbReference type="FunFam" id="3.10.20.90:FF:000143">
    <property type="entry name" value="E3 ubiquitin-protein ligase UHRF1 isoform 1"/>
    <property type="match status" value="1"/>
</dbReference>
<evidence type="ECO:0000256" key="9">
    <source>
        <dbReference type="ARBA" id="ARBA00022786"/>
    </source>
</evidence>
<keyword evidence="15 18" id="KW-0539">Nucleus</keyword>
<feature type="domain" description="Ubiquitin-like" evidence="22">
    <location>
        <begin position="1"/>
        <end position="80"/>
    </location>
</feature>
<evidence type="ECO:0000259" key="21">
    <source>
        <dbReference type="PROSITE" id="PS50016"/>
    </source>
</evidence>
<evidence type="ECO:0000256" key="6">
    <source>
        <dbReference type="ARBA" id="ARBA00022723"/>
    </source>
</evidence>
<evidence type="ECO:0000256" key="15">
    <source>
        <dbReference type="ARBA" id="ARBA00023242"/>
    </source>
</evidence>
<dbReference type="SUPFAM" id="SSF88697">
    <property type="entry name" value="PUA domain-like"/>
    <property type="match status" value="1"/>
</dbReference>
<dbReference type="PROSITE" id="PS50053">
    <property type="entry name" value="UBIQUITIN_2"/>
    <property type="match status" value="1"/>
</dbReference>
<feature type="compositionally biased region" description="Polar residues" evidence="20">
    <location>
        <begin position="96"/>
        <end position="114"/>
    </location>
</feature>
<dbReference type="SMART" id="SM00213">
    <property type="entry name" value="UBQ"/>
    <property type="match status" value="1"/>
</dbReference>
<evidence type="ECO:0000256" key="13">
    <source>
        <dbReference type="ARBA" id="ARBA00023125"/>
    </source>
</evidence>
<evidence type="ECO:0000259" key="22">
    <source>
        <dbReference type="PROSITE" id="PS50053"/>
    </source>
</evidence>
<dbReference type="GO" id="GO:0016567">
    <property type="term" value="P:protein ubiquitination"/>
    <property type="evidence" value="ECO:0007669"/>
    <property type="project" value="UniProtKB-UniRule"/>
</dbReference>